<sequence>MCQQLEEGQQVISLIQPLNLGLAAAIKLRQLSQEKNQDITVCLIEKGAKIGAHILSGNVFQPIALNELLPEWKQEEVITNHDVYDEIQAPLTTPVIEDKFTILFEKSHFNIPYALLPSSVHNTGNYIISLGNLCEWMGEKAEGLGVDVLPGIAGDQIHYNSDGSVGGIITGDFGIAKDGSFKDNYSPGIQINAKQTIFAEGCRGSLTERVKKQFQLDKHATGMQHYGIGLKEVWRIDENNPHFKAGRVQHTINWPLKSNVYGGSFLYHMKPNLVHVGLVVGLDYENPYLNPYEEFQKYKTHKEISKILEGGECLSYGARVLNEGGYHAIPKLSFPGGMLSGDSAGFLNVAKIKGSHNAIKSGMIAAESIFERIQTGEHLENVELTQYEKNIRSSWIMKELRESRNFKGGFDYGLWAGLLHGRLITMTKGKEPWTLTHTKSDSQKTKPKDQFKPIEYPKKDGKLTFDLLTNLTRSGTNHDHDQPSHLRIKKGMENVPLEVSYNKFGAPESRFCPAKVYEYIPDENNQPKLQINAQNCLHCKCCAIKTPQEFIDWNVPEGGGGPAQKNMSVSLRQKLGKAFLQNRSATMATRAHPGQAAIANYTQQNNDLTNKWLNRLRLTASTNIARDQLGQLSTIIEHFNKPSHNQGLSQIHWNEWASNLHTSGVVEKIRAKYDNFMKAEYNVEAAVGQIGNRNEKMKALEIASEYNFMLYLVHFVEHLDTLETIRNVGDVNELSNLEMLALTPTLDTLHSINVEMGNIAPEDYVEDGIYTRLCTQFSWGSRYNPPFVHSSDALNAVVATLAKLGK</sequence>
<dbReference type="EMBL" id="CCKQ01016071">
    <property type="protein sequence ID" value="CDW87935.1"/>
    <property type="molecule type" value="Genomic_DNA"/>
</dbReference>
<evidence type="ECO:0000259" key="23">
    <source>
        <dbReference type="PROSITE" id="PS51379"/>
    </source>
</evidence>
<evidence type="ECO:0000256" key="8">
    <source>
        <dbReference type="ARBA" id="ARBA00022630"/>
    </source>
</evidence>
<dbReference type="InterPro" id="IPR017896">
    <property type="entry name" value="4Fe4S_Fe-S-bd"/>
</dbReference>
<dbReference type="InterPro" id="IPR007859">
    <property type="entry name" value="ETF-QO/FixX_C"/>
</dbReference>
<dbReference type="InterPro" id="IPR036188">
    <property type="entry name" value="FAD/NAD-bd_sf"/>
</dbReference>
<dbReference type="Pfam" id="PF21162">
    <property type="entry name" value="ETFQO_UQ-bd"/>
    <property type="match status" value="1"/>
</dbReference>
<comment type="cofactor">
    <cofactor evidence="2">
        <name>FAD</name>
        <dbReference type="ChEBI" id="CHEBI:57692"/>
    </cofactor>
</comment>
<comment type="cofactor">
    <cofactor evidence="1">
        <name>[4Fe-4S] cluster</name>
        <dbReference type="ChEBI" id="CHEBI:49883"/>
    </cofactor>
</comment>
<evidence type="ECO:0000256" key="14">
    <source>
        <dbReference type="ARBA" id="ARBA00023002"/>
    </source>
</evidence>
<keyword evidence="14" id="KW-0560">Oxidoreductase</keyword>
<feature type="domain" description="4Fe-4S ferredoxin-type" evidence="23">
    <location>
        <begin position="527"/>
        <end position="556"/>
    </location>
</feature>
<dbReference type="GO" id="GO:0046872">
    <property type="term" value="F:metal ion binding"/>
    <property type="evidence" value="ECO:0007669"/>
    <property type="project" value="UniProtKB-KW"/>
</dbReference>
<proteinExistence type="inferred from homology"/>
<dbReference type="Pfam" id="PF05187">
    <property type="entry name" value="Fer4_ETF_QO"/>
    <property type="match status" value="1"/>
</dbReference>
<evidence type="ECO:0000256" key="10">
    <source>
        <dbReference type="ARBA" id="ARBA00022792"/>
    </source>
</evidence>
<evidence type="ECO:0000313" key="25">
    <source>
        <dbReference type="Proteomes" id="UP000039865"/>
    </source>
</evidence>
<dbReference type="AlphaFoldDB" id="A0A078AZU9"/>
<gene>
    <name evidence="24" type="primary">Contig14521.g15471</name>
    <name evidence="24" type="ORF">STYLEM_17050</name>
</gene>
<organism evidence="24 25">
    <name type="scientific">Stylonychia lemnae</name>
    <name type="common">Ciliate</name>
    <dbReference type="NCBI Taxonomy" id="5949"/>
    <lineage>
        <taxon>Eukaryota</taxon>
        <taxon>Sar</taxon>
        <taxon>Alveolata</taxon>
        <taxon>Ciliophora</taxon>
        <taxon>Intramacronucleata</taxon>
        <taxon>Spirotrichea</taxon>
        <taxon>Stichotrichia</taxon>
        <taxon>Sporadotrichida</taxon>
        <taxon>Oxytrichidae</taxon>
        <taxon>Stylonychinae</taxon>
        <taxon>Stylonychia</taxon>
    </lineage>
</organism>
<evidence type="ECO:0000256" key="11">
    <source>
        <dbReference type="ARBA" id="ARBA00022827"/>
    </source>
</evidence>
<dbReference type="InParanoid" id="A0A078AZU9"/>
<dbReference type="OrthoDB" id="437331at2759"/>
<keyword evidence="18" id="KW-0496">Mitochondrion</keyword>
<keyword evidence="8" id="KW-0285">Flavoprotein</keyword>
<evidence type="ECO:0000256" key="22">
    <source>
        <dbReference type="SAM" id="MobiDB-lite"/>
    </source>
</evidence>
<keyword evidence="16" id="KW-0411">Iron-sulfur</keyword>
<dbReference type="SUPFAM" id="SSF54373">
    <property type="entry name" value="FAD-linked reductases, C-terminal domain"/>
    <property type="match status" value="1"/>
</dbReference>
<dbReference type="PANTHER" id="PTHR10617:SF107">
    <property type="entry name" value="ELECTRON TRANSFER FLAVOPROTEIN-UBIQUINONE OXIDOREDUCTASE, MITOCHONDRIAL"/>
    <property type="match status" value="1"/>
</dbReference>
<dbReference type="OMA" id="INFQNCV"/>
<comment type="function">
    <text evidence="3">Accepts electrons from ETF and reduces ubiquinone.</text>
</comment>
<feature type="compositionally biased region" description="Basic and acidic residues" evidence="22">
    <location>
        <begin position="438"/>
        <end position="453"/>
    </location>
</feature>
<keyword evidence="10" id="KW-0999">Mitochondrion inner membrane</keyword>
<dbReference type="Gene3D" id="3.50.50.60">
    <property type="entry name" value="FAD/NAD(P)-binding domain"/>
    <property type="match status" value="1"/>
</dbReference>
<comment type="catalytic activity">
    <reaction evidence="21">
        <text>a ubiquinone + reduced [electron-transfer flavoprotein] = a ubiquinol + oxidized [electron-transfer flavoprotein] + H(+)</text>
        <dbReference type="Rhea" id="RHEA:24052"/>
        <dbReference type="Rhea" id="RHEA-COMP:9565"/>
        <dbReference type="Rhea" id="RHEA-COMP:9566"/>
        <dbReference type="Rhea" id="RHEA-COMP:10685"/>
        <dbReference type="Rhea" id="RHEA-COMP:10686"/>
        <dbReference type="ChEBI" id="CHEBI:15378"/>
        <dbReference type="ChEBI" id="CHEBI:16389"/>
        <dbReference type="ChEBI" id="CHEBI:17976"/>
        <dbReference type="ChEBI" id="CHEBI:57692"/>
        <dbReference type="ChEBI" id="CHEBI:58307"/>
        <dbReference type="EC" id="1.5.5.1"/>
    </reaction>
</comment>
<keyword evidence="25" id="KW-1185">Reference proteome</keyword>
<dbReference type="PROSITE" id="PS51379">
    <property type="entry name" value="4FE4S_FER_2"/>
    <property type="match status" value="1"/>
</dbReference>
<accession>A0A078AZU9</accession>
<evidence type="ECO:0000256" key="17">
    <source>
        <dbReference type="ARBA" id="ARBA00023075"/>
    </source>
</evidence>
<dbReference type="Gene3D" id="3.30.9.90">
    <property type="match status" value="1"/>
</dbReference>
<dbReference type="GO" id="GO:0005743">
    <property type="term" value="C:mitochondrial inner membrane"/>
    <property type="evidence" value="ECO:0007669"/>
    <property type="project" value="UniProtKB-SubCell"/>
</dbReference>
<evidence type="ECO:0000256" key="21">
    <source>
        <dbReference type="ARBA" id="ARBA00052682"/>
    </source>
</evidence>
<evidence type="ECO:0000256" key="12">
    <source>
        <dbReference type="ARBA" id="ARBA00022946"/>
    </source>
</evidence>
<dbReference type="InterPro" id="IPR049398">
    <property type="entry name" value="ETF-QO/FixC_UQ-bd"/>
</dbReference>
<dbReference type="Proteomes" id="UP000039865">
    <property type="component" value="Unassembled WGS sequence"/>
</dbReference>
<name>A0A078AZU9_STYLE</name>
<evidence type="ECO:0000256" key="15">
    <source>
        <dbReference type="ARBA" id="ARBA00023004"/>
    </source>
</evidence>
<dbReference type="PANTHER" id="PTHR10617">
    <property type="entry name" value="ELECTRON TRANSFER FLAVOPROTEIN-UBIQUINONE OXIDOREDUCTASE"/>
    <property type="match status" value="1"/>
</dbReference>
<keyword evidence="12" id="KW-0809">Transit peptide</keyword>
<keyword evidence="13" id="KW-0249">Electron transport</keyword>
<evidence type="ECO:0000256" key="13">
    <source>
        <dbReference type="ARBA" id="ARBA00022982"/>
    </source>
</evidence>
<keyword evidence="11" id="KW-0274">FAD</keyword>
<evidence type="ECO:0000256" key="16">
    <source>
        <dbReference type="ARBA" id="ARBA00023014"/>
    </source>
</evidence>
<evidence type="ECO:0000256" key="7">
    <source>
        <dbReference type="ARBA" id="ARBA00022448"/>
    </source>
</evidence>
<dbReference type="InterPro" id="IPR040156">
    <property type="entry name" value="ETF-QO"/>
</dbReference>
<evidence type="ECO:0000256" key="3">
    <source>
        <dbReference type="ARBA" id="ARBA00002819"/>
    </source>
</evidence>
<evidence type="ECO:0000256" key="20">
    <source>
        <dbReference type="ARBA" id="ARBA00032754"/>
    </source>
</evidence>
<keyword evidence="17 24" id="KW-0830">Ubiquinone</keyword>
<evidence type="ECO:0000256" key="1">
    <source>
        <dbReference type="ARBA" id="ARBA00001966"/>
    </source>
</evidence>
<evidence type="ECO:0000256" key="18">
    <source>
        <dbReference type="ARBA" id="ARBA00023128"/>
    </source>
</evidence>
<keyword evidence="7" id="KW-0813">Transport</keyword>
<evidence type="ECO:0000256" key="9">
    <source>
        <dbReference type="ARBA" id="ARBA00022723"/>
    </source>
</evidence>
<dbReference type="GO" id="GO:0051536">
    <property type="term" value="F:iron-sulfur cluster binding"/>
    <property type="evidence" value="ECO:0007669"/>
    <property type="project" value="UniProtKB-KW"/>
</dbReference>
<evidence type="ECO:0000313" key="24">
    <source>
        <dbReference type="EMBL" id="CDW87935.1"/>
    </source>
</evidence>
<comment type="similarity">
    <text evidence="5">Belongs to the ETF-QO/FixC family.</text>
</comment>
<dbReference type="EC" id="1.5.5.1" evidence="6"/>
<keyword evidence="19" id="KW-0472">Membrane</keyword>
<evidence type="ECO:0000256" key="19">
    <source>
        <dbReference type="ARBA" id="ARBA00023136"/>
    </source>
</evidence>
<feature type="region of interest" description="Disordered" evidence="22">
    <location>
        <begin position="434"/>
        <end position="453"/>
    </location>
</feature>
<evidence type="ECO:0000256" key="4">
    <source>
        <dbReference type="ARBA" id="ARBA00004273"/>
    </source>
</evidence>
<comment type="subcellular location">
    <subcellularLocation>
        <location evidence="4">Mitochondrion inner membrane</location>
    </subcellularLocation>
</comment>
<protein>
    <recommendedName>
        <fullName evidence="6">electron-transferring-flavoprotein dehydrogenase</fullName>
        <ecNumber evidence="6">1.5.5.1</ecNumber>
    </recommendedName>
    <alternativeName>
        <fullName evidence="20">Electron-transferring-flavoprotein dehydrogenase</fullName>
    </alternativeName>
</protein>
<dbReference type="FunFam" id="3.30.70.20:FF:000015">
    <property type="entry name" value="Electron transfer flavoprotein-ubiquinone oxidoreductase"/>
    <property type="match status" value="1"/>
</dbReference>
<evidence type="ECO:0000256" key="6">
    <source>
        <dbReference type="ARBA" id="ARBA00012696"/>
    </source>
</evidence>
<dbReference type="GO" id="GO:0004174">
    <property type="term" value="F:electron-transferring-flavoprotein dehydrogenase activity"/>
    <property type="evidence" value="ECO:0007669"/>
    <property type="project" value="UniProtKB-EC"/>
</dbReference>
<dbReference type="Gene3D" id="3.30.70.20">
    <property type="match status" value="1"/>
</dbReference>
<keyword evidence="9" id="KW-0479">Metal-binding</keyword>
<dbReference type="SUPFAM" id="SSF51905">
    <property type="entry name" value="FAD/NAD(P)-binding domain"/>
    <property type="match status" value="1"/>
</dbReference>
<keyword evidence="15" id="KW-0408">Iron</keyword>
<evidence type="ECO:0000256" key="2">
    <source>
        <dbReference type="ARBA" id="ARBA00001974"/>
    </source>
</evidence>
<dbReference type="SUPFAM" id="SSF54862">
    <property type="entry name" value="4Fe-4S ferredoxins"/>
    <property type="match status" value="1"/>
</dbReference>
<evidence type="ECO:0000256" key="5">
    <source>
        <dbReference type="ARBA" id="ARBA00006796"/>
    </source>
</evidence>
<reference evidence="24 25" key="1">
    <citation type="submission" date="2014-06" db="EMBL/GenBank/DDBJ databases">
        <authorList>
            <person name="Swart Estienne"/>
        </authorList>
    </citation>
    <scope>NUCLEOTIDE SEQUENCE [LARGE SCALE GENOMIC DNA]</scope>
    <source>
        <strain evidence="24 25">130c</strain>
    </source>
</reference>